<accession>A0A9P4VLE7</accession>
<evidence type="ECO:0000313" key="3">
    <source>
        <dbReference type="Proteomes" id="UP000799429"/>
    </source>
</evidence>
<organism evidence="2 3">
    <name type="scientific">Patellaria atrata CBS 101060</name>
    <dbReference type="NCBI Taxonomy" id="1346257"/>
    <lineage>
        <taxon>Eukaryota</taxon>
        <taxon>Fungi</taxon>
        <taxon>Dikarya</taxon>
        <taxon>Ascomycota</taxon>
        <taxon>Pezizomycotina</taxon>
        <taxon>Dothideomycetes</taxon>
        <taxon>Dothideomycetes incertae sedis</taxon>
        <taxon>Patellariales</taxon>
        <taxon>Patellariaceae</taxon>
        <taxon>Patellaria</taxon>
    </lineage>
</organism>
<sequence length="65" mass="7358">MLCSTLFDTIQLAGYSRDSNSTILVLHSLLLSYRMHYTADALLALIDLSMCFLVFESCTLHFLHS</sequence>
<evidence type="ECO:0000256" key="1">
    <source>
        <dbReference type="SAM" id="Phobius"/>
    </source>
</evidence>
<keyword evidence="1" id="KW-0812">Transmembrane</keyword>
<keyword evidence="1" id="KW-0472">Membrane</keyword>
<proteinExistence type="predicted"/>
<dbReference type="EMBL" id="MU006108">
    <property type="protein sequence ID" value="KAF2835468.1"/>
    <property type="molecule type" value="Genomic_DNA"/>
</dbReference>
<feature type="transmembrane region" description="Helical" evidence="1">
    <location>
        <begin position="41"/>
        <end position="63"/>
    </location>
</feature>
<gene>
    <name evidence="2" type="ORF">M501DRAFT_432815</name>
</gene>
<comment type="caution">
    <text evidence="2">The sequence shown here is derived from an EMBL/GenBank/DDBJ whole genome shotgun (WGS) entry which is preliminary data.</text>
</comment>
<keyword evidence="3" id="KW-1185">Reference proteome</keyword>
<keyword evidence="1" id="KW-1133">Transmembrane helix</keyword>
<dbReference type="AlphaFoldDB" id="A0A9P4VLE7"/>
<protein>
    <submittedName>
        <fullName evidence="2">Uncharacterized protein</fullName>
    </submittedName>
</protein>
<evidence type="ECO:0000313" key="2">
    <source>
        <dbReference type="EMBL" id="KAF2835468.1"/>
    </source>
</evidence>
<name>A0A9P4VLE7_9PEZI</name>
<reference evidence="2" key="1">
    <citation type="journal article" date="2020" name="Stud. Mycol.">
        <title>101 Dothideomycetes genomes: a test case for predicting lifestyles and emergence of pathogens.</title>
        <authorList>
            <person name="Haridas S."/>
            <person name="Albert R."/>
            <person name="Binder M."/>
            <person name="Bloem J."/>
            <person name="Labutti K."/>
            <person name="Salamov A."/>
            <person name="Andreopoulos B."/>
            <person name="Baker S."/>
            <person name="Barry K."/>
            <person name="Bills G."/>
            <person name="Bluhm B."/>
            <person name="Cannon C."/>
            <person name="Castanera R."/>
            <person name="Culley D."/>
            <person name="Daum C."/>
            <person name="Ezra D."/>
            <person name="Gonzalez J."/>
            <person name="Henrissat B."/>
            <person name="Kuo A."/>
            <person name="Liang C."/>
            <person name="Lipzen A."/>
            <person name="Lutzoni F."/>
            <person name="Magnuson J."/>
            <person name="Mondo S."/>
            <person name="Nolan M."/>
            <person name="Ohm R."/>
            <person name="Pangilinan J."/>
            <person name="Park H.-J."/>
            <person name="Ramirez L."/>
            <person name="Alfaro M."/>
            <person name="Sun H."/>
            <person name="Tritt A."/>
            <person name="Yoshinaga Y."/>
            <person name="Zwiers L.-H."/>
            <person name="Turgeon B."/>
            <person name="Goodwin S."/>
            <person name="Spatafora J."/>
            <person name="Crous P."/>
            <person name="Grigoriev I."/>
        </authorList>
    </citation>
    <scope>NUCLEOTIDE SEQUENCE</scope>
    <source>
        <strain evidence="2">CBS 101060</strain>
    </source>
</reference>
<dbReference type="Proteomes" id="UP000799429">
    <property type="component" value="Unassembled WGS sequence"/>
</dbReference>